<reference evidence="2" key="1">
    <citation type="submission" date="2020-07" db="EMBL/GenBank/DDBJ databases">
        <title>Multicomponent nature underlies the extraordinary mechanical properties of spider dragline silk.</title>
        <authorList>
            <person name="Kono N."/>
            <person name="Nakamura H."/>
            <person name="Mori M."/>
            <person name="Yoshida Y."/>
            <person name="Ohtoshi R."/>
            <person name="Malay A.D."/>
            <person name="Moran D.A.P."/>
            <person name="Tomita M."/>
            <person name="Numata K."/>
            <person name="Arakawa K."/>
        </authorList>
    </citation>
    <scope>NUCLEOTIDE SEQUENCE</scope>
</reference>
<dbReference type="EMBL" id="BMAO01007448">
    <property type="protein sequence ID" value="GFR16044.1"/>
    <property type="molecule type" value="Genomic_DNA"/>
</dbReference>
<proteinExistence type="predicted"/>
<accession>A0A8X6LQE5</accession>
<dbReference type="AlphaFoldDB" id="A0A8X6LQE5"/>
<dbReference type="OrthoDB" id="10479730at2759"/>
<organism evidence="2 3">
    <name type="scientific">Trichonephila clavata</name>
    <name type="common">Joro spider</name>
    <name type="synonym">Nephila clavata</name>
    <dbReference type="NCBI Taxonomy" id="2740835"/>
    <lineage>
        <taxon>Eukaryota</taxon>
        <taxon>Metazoa</taxon>
        <taxon>Ecdysozoa</taxon>
        <taxon>Arthropoda</taxon>
        <taxon>Chelicerata</taxon>
        <taxon>Arachnida</taxon>
        <taxon>Araneae</taxon>
        <taxon>Araneomorphae</taxon>
        <taxon>Entelegynae</taxon>
        <taxon>Araneoidea</taxon>
        <taxon>Nephilidae</taxon>
        <taxon>Trichonephila</taxon>
    </lineage>
</organism>
<comment type="caution">
    <text evidence="2">The sequence shown here is derived from an EMBL/GenBank/DDBJ whole genome shotgun (WGS) entry which is preliminary data.</text>
</comment>
<keyword evidence="3" id="KW-1185">Reference proteome</keyword>
<evidence type="ECO:0000256" key="1">
    <source>
        <dbReference type="SAM" id="MobiDB-lite"/>
    </source>
</evidence>
<gene>
    <name evidence="2" type="ORF">TNCT_634491</name>
</gene>
<evidence type="ECO:0000313" key="2">
    <source>
        <dbReference type="EMBL" id="GFR16044.1"/>
    </source>
</evidence>
<evidence type="ECO:0000313" key="3">
    <source>
        <dbReference type="Proteomes" id="UP000887116"/>
    </source>
</evidence>
<sequence>MTIIRFNVTLHQNDETRLFTVRNVKNMWFSFGESKHAPDGRTPQQSEQKCEARFFKREKREKLEIGGPSTSDSPTTSAKGYWSPRSRQLSPS</sequence>
<feature type="region of interest" description="Disordered" evidence="1">
    <location>
        <begin position="56"/>
        <end position="92"/>
    </location>
</feature>
<dbReference type="Proteomes" id="UP000887116">
    <property type="component" value="Unassembled WGS sequence"/>
</dbReference>
<protein>
    <submittedName>
        <fullName evidence="2">Uncharacterized protein</fullName>
    </submittedName>
</protein>
<feature type="compositionally biased region" description="Low complexity" evidence="1">
    <location>
        <begin position="68"/>
        <end position="77"/>
    </location>
</feature>
<name>A0A8X6LQE5_TRICU</name>